<keyword evidence="4 8" id="KW-0408">Iron</keyword>
<proteinExistence type="inferred from homology"/>
<dbReference type="RefSeq" id="WP_048093825.1">
    <property type="nucleotide sequence ID" value="NZ_CP009552.1"/>
</dbReference>
<dbReference type="eggNOG" id="arCOG00585">
    <property type="taxonomic scope" value="Archaea"/>
</dbReference>
<dbReference type="GO" id="GO:0005524">
    <property type="term" value="F:ATP binding"/>
    <property type="evidence" value="ECO:0007669"/>
    <property type="project" value="UniProtKB-UniRule"/>
</dbReference>
<evidence type="ECO:0000256" key="2">
    <source>
        <dbReference type="ARBA" id="ARBA00022741"/>
    </source>
</evidence>
<keyword evidence="2 8" id="KW-0547">Nucleotide-binding</keyword>
<evidence type="ECO:0000256" key="5">
    <source>
        <dbReference type="ARBA" id="ARBA00023014"/>
    </source>
</evidence>
<gene>
    <name evidence="9" type="ORF">GACE_1757</name>
</gene>
<keyword evidence="1 8" id="KW-0479">Metal-binding</keyword>
<dbReference type="EMBL" id="CP009552">
    <property type="protein sequence ID" value="AIY90786.1"/>
    <property type="molecule type" value="Genomic_DNA"/>
</dbReference>
<dbReference type="PANTHER" id="PTHR42961">
    <property type="entry name" value="IRON-SULFUR PROTEIN NUBPL"/>
    <property type="match status" value="1"/>
</dbReference>
<dbReference type="GO" id="GO:0140663">
    <property type="term" value="F:ATP-dependent FeS chaperone activity"/>
    <property type="evidence" value="ECO:0007669"/>
    <property type="project" value="InterPro"/>
</dbReference>
<dbReference type="Gene3D" id="3.40.50.300">
    <property type="entry name" value="P-loop containing nucleotide triphosphate hydrolases"/>
    <property type="match status" value="1"/>
</dbReference>
<evidence type="ECO:0000256" key="7">
    <source>
        <dbReference type="ARBA" id="ARBA00074706"/>
    </source>
</evidence>
<evidence type="ECO:0000313" key="10">
    <source>
        <dbReference type="Proteomes" id="UP000030624"/>
    </source>
</evidence>
<sequence>MHQTVSDREIQERLAGIGRKIAVMSGKGGVGKSTVTALLAIHLAREGKRVAVLDADFLGPSIPKLFGLDDASIGFTEKGIEPATTRKYGIKILSIQFLLPEKDTPVIWRGPMIAGVIKDLLGKTNWEGMDYLLFDLPPGTGDAPLTLMQTAKLDGVVMVASPTELTSIIVEKALNMANMMNTKVVGLVENMSFFKCPHCGEISHIFGKHRARKLAEKYGLEVLAEIPIDPELAELSDLGEIESYETDYFREITL</sequence>
<dbReference type="KEGG" id="gac:GACE_1757"/>
<dbReference type="AlphaFoldDB" id="A0A0A7GIR3"/>
<dbReference type="GO" id="GO:0016226">
    <property type="term" value="P:iron-sulfur cluster assembly"/>
    <property type="evidence" value="ECO:0007669"/>
    <property type="project" value="InterPro"/>
</dbReference>
<dbReference type="HOGENOM" id="CLU_024839_0_2_2"/>
<evidence type="ECO:0000256" key="8">
    <source>
        <dbReference type="HAMAP-Rule" id="MF_02040"/>
    </source>
</evidence>
<evidence type="ECO:0000313" key="9">
    <source>
        <dbReference type="EMBL" id="AIY90786.1"/>
    </source>
</evidence>
<dbReference type="FunFam" id="3.40.50.300:FF:001119">
    <property type="entry name" value="Iron-sulfur cluster carrier protein"/>
    <property type="match status" value="1"/>
</dbReference>
<organism evidence="9 10">
    <name type="scientific">Geoglobus acetivorans</name>
    <dbReference type="NCBI Taxonomy" id="565033"/>
    <lineage>
        <taxon>Archaea</taxon>
        <taxon>Methanobacteriati</taxon>
        <taxon>Methanobacteriota</taxon>
        <taxon>Archaeoglobi</taxon>
        <taxon>Archaeoglobales</taxon>
        <taxon>Archaeoglobaceae</taxon>
        <taxon>Geoglobus</taxon>
    </lineage>
</organism>
<dbReference type="InterPro" id="IPR027417">
    <property type="entry name" value="P-loop_NTPase"/>
</dbReference>
<dbReference type="GO" id="GO:0051539">
    <property type="term" value="F:4 iron, 4 sulfur cluster binding"/>
    <property type="evidence" value="ECO:0007669"/>
    <property type="project" value="TreeGrafter"/>
</dbReference>
<dbReference type="SUPFAM" id="SSF52540">
    <property type="entry name" value="P-loop containing nucleoside triphosphate hydrolases"/>
    <property type="match status" value="1"/>
</dbReference>
<reference evidence="9 10" key="1">
    <citation type="journal article" date="2015" name="Appl. Environ. Microbiol.">
        <title>The Geoglobus acetivorans genome: Fe(III) reduction, acetate utilization, autotrophic growth, and degradation of aromatic compounds in a hyperthermophilic archaeon.</title>
        <authorList>
            <person name="Mardanov A.V."/>
            <person name="Slododkina G.B."/>
            <person name="Slobodkin A.I."/>
            <person name="Beletsky A.V."/>
            <person name="Gavrilov S.N."/>
            <person name="Kublanov I.V."/>
            <person name="Bonch-Osmolovskaya E.A."/>
            <person name="Skryabin K.G."/>
            <person name="Ravin N.V."/>
        </authorList>
    </citation>
    <scope>NUCLEOTIDE SEQUENCE [LARGE SCALE GENOMIC DNA]</scope>
    <source>
        <strain evidence="9 10">SBH6</strain>
    </source>
</reference>
<keyword evidence="3 8" id="KW-0067">ATP-binding</keyword>
<dbReference type="CDD" id="cd02037">
    <property type="entry name" value="Mrp_NBP35"/>
    <property type="match status" value="1"/>
</dbReference>
<comment type="similarity">
    <text evidence="8">Belongs to the Mrp/NBP35 ATP-binding proteins family.</text>
</comment>
<feature type="binding site" evidence="8">
    <location>
        <begin position="26"/>
        <end position="33"/>
    </location>
    <ligand>
        <name>ATP</name>
        <dbReference type="ChEBI" id="CHEBI:30616"/>
    </ligand>
</feature>
<dbReference type="InterPro" id="IPR033756">
    <property type="entry name" value="YlxH/NBP35"/>
</dbReference>
<name>A0A0A7GIR3_GEOAI</name>
<comment type="function">
    <text evidence="6 8">Binds and transfers iron-sulfur (Fe-S) clusters to target apoproteins. Can hydrolyze ATP.</text>
</comment>
<protein>
    <recommendedName>
        <fullName evidence="7 8">Iron-sulfur cluster carrier protein</fullName>
    </recommendedName>
</protein>
<dbReference type="InterPro" id="IPR044304">
    <property type="entry name" value="NUBPL-like"/>
</dbReference>
<dbReference type="Pfam" id="PF10609">
    <property type="entry name" value="ParA"/>
    <property type="match status" value="1"/>
</dbReference>
<dbReference type="HAMAP" id="MF_02040">
    <property type="entry name" value="Mrp_NBP35"/>
    <property type="match status" value="1"/>
</dbReference>
<accession>A0A0A7GIR3</accession>
<evidence type="ECO:0000256" key="6">
    <source>
        <dbReference type="ARBA" id="ARBA00058094"/>
    </source>
</evidence>
<keyword evidence="8" id="KW-0378">Hydrolase</keyword>
<evidence type="ECO:0000256" key="1">
    <source>
        <dbReference type="ARBA" id="ARBA00022723"/>
    </source>
</evidence>
<dbReference type="PANTHER" id="PTHR42961:SF2">
    <property type="entry name" value="IRON-SULFUR PROTEIN NUBPL"/>
    <property type="match status" value="1"/>
</dbReference>
<comment type="subunit">
    <text evidence="8">Homodimer.</text>
</comment>
<evidence type="ECO:0000256" key="4">
    <source>
        <dbReference type="ARBA" id="ARBA00023004"/>
    </source>
</evidence>
<dbReference type="Proteomes" id="UP000030624">
    <property type="component" value="Chromosome"/>
</dbReference>
<dbReference type="STRING" id="565033.GACE_1757"/>
<dbReference type="InterPro" id="IPR019591">
    <property type="entry name" value="Mrp/NBP35_ATP-bd"/>
</dbReference>
<keyword evidence="5 8" id="KW-0411">Iron-sulfur</keyword>
<evidence type="ECO:0000256" key="3">
    <source>
        <dbReference type="ARBA" id="ARBA00022840"/>
    </source>
</evidence>
<dbReference type="GeneID" id="24798333"/>
<dbReference type="GO" id="GO:0016887">
    <property type="term" value="F:ATP hydrolysis activity"/>
    <property type="evidence" value="ECO:0007669"/>
    <property type="project" value="UniProtKB-UniRule"/>
</dbReference>
<dbReference type="GO" id="GO:0046872">
    <property type="term" value="F:metal ion binding"/>
    <property type="evidence" value="ECO:0007669"/>
    <property type="project" value="UniProtKB-KW"/>
</dbReference>